<dbReference type="Proteomes" id="UP000008810">
    <property type="component" value="Chromosome 5"/>
</dbReference>
<evidence type="ECO:0000256" key="7">
    <source>
        <dbReference type="SAM" id="MobiDB-lite"/>
    </source>
</evidence>
<keyword evidence="5" id="KW-0539">Nucleus</keyword>
<dbReference type="Gene3D" id="2.40.330.10">
    <property type="entry name" value="DNA-binding pseudobarrel domain"/>
    <property type="match status" value="1"/>
</dbReference>
<proteinExistence type="predicted"/>
<evidence type="ECO:0000256" key="5">
    <source>
        <dbReference type="ARBA" id="ARBA00023242"/>
    </source>
</evidence>
<keyword evidence="11" id="KW-1185">Reference proteome</keyword>
<dbReference type="AlphaFoldDB" id="A0A2K2CEU5"/>
<evidence type="ECO:0000313" key="11">
    <source>
        <dbReference type="Proteomes" id="UP000008810"/>
    </source>
</evidence>
<keyword evidence="6" id="KW-0175">Coiled coil</keyword>
<dbReference type="EnsemblPlants" id="PNT60549">
    <property type="protein sequence ID" value="PNT60549"/>
    <property type="gene ID" value="BRADI_5g01445v3"/>
</dbReference>
<evidence type="ECO:0000256" key="6">
    <source>
        <dbReference type="SAM" id="Coils"/>
    </source>
</evidence>
<feature type="region of interest" description="Disordered" evidence="7">
    <location>
        <begin position="90"/>
        <end position="167"/>
    </location>
</feature>
<dbReference type="GO" id="GO:0003677">
    <property type="term" value="F:DNA binding"/>
    <property type="evidence" value="ECO:0007669"/>
    <property type="project" value="UniProtKB-KW"/>
</dbReference>
<dbReference type="Gramene" id="PNT60549">
    <property type="protein sequence ID" value="PNT60549"/>
    <property type="gene ID" value="BRADI_5g01445v3"/>
</dbReference>
<comment type="subcellular location">
    <subcellularLocation>
        <location evidence="1">Nucleus</location>
    </subcellularLocation>
</comment>
<dbReference type="GeneID" id="100821569"/>
<feature type="region of interest" description="Disordered" evidence="7">
    <location>
        <begin position="310"/>
        <end position="360"/>
    </location>
</feature>
<keyword evidence="3" id="KW-0238">DNA-binding</keyword>
<evidence type="ECO:0000256" key="4">
    <source>
        <dbReference type="ARBA" id="ARBA00023163"/>
    </source>
</evidence>
<evidence type="ECO:0000256" key="1">
    <source>
        <dbReference type="ARBA" id="ARBA00004123"/>
    </source>
</evidence>
<dbReference type="OrthoDB" id="1909330at2759"/>
<dbReference type="GO" id="GO:0005634">
    <property type="term" value="C:nucleus"/>
    <property type="evidence" value="ECO:0007669"/>
    <property type="project" value="UniProtKB-SubCell"/>
</dbReference>
<name>A0A2K2CEU5_BRADI</name>
<dbReference type="InterPro" id="IPR015300">
    <property type="entry name" value="DNA-bd_pseudobarrel_sf"/>
</dbReference>
<keyword evidence="2" id="KW-0805">Transcription regulation</keyword>
<dbReference type="CDD" id="cd10017">
    <property type="entry name" value="B3_DNA"/>
    <property type="match status" value="1"/>
</dbReference>
<dbReference type="InterPro" id="IPR044837">
    <property type="entry name" value="REM16-like"/>
</dbReference>
<reference evidence="9 10" key="1">
    <citation type="journal article" date="2010" name="Nature">
        <title>Genome sequencing and analysis of the model grass Brachypodium distachyon.</title>
        <authorList>
            <consortium name="International Brachypodium Initiative"/>
        </authorList>
    </citation>
    <scope>NUCLEOTIDE SEQUENCE [LARGE SCALE GENOMIC DNA]</scope>
    <source>
        <strain evidence="9 10">Bd21</strain>
    </source>
</reference>
<reference evidence="9" key="2">
    <citation type="submission" date="2017-06" db="EMBL/GenBank/DDBJ databases">
        <title>WGS assembly of Brachypodium distachyon.</title>
        <authorList>
            <consortium name="The International Brachypodium Initiative"/>
            <person name="Lucas S."/>
            <person name="Harmon-Smith M."/>
            <person name="Lail K."/>
            <person name="Tice H."/>
            <person name="Grimwood J."/>
            <person name="Bruce D."/>
            <person name="Barry K."/>
            <person name="Shu S."/>
            <person name="Lindquist E."/>
            <person name="Wang M."/>
            <person name="Pitluck S."/>
            <person name="Vogel J.P."/>
            <person name="Garvin D.F."/>
            <person name="Mockler T.C."/>
            <person name="Schmutz J."/>
            <person name="Rokhsar D."/>
            <person name="Bevan M.W."/>
        </authorList>
    </citation>
    <scope>NUCLEOTIDE SEQUENCE</scope>
    <source>
        <strain evidence="9">Bd21</strain>
    </source>
</reference>
<sequence>MAIDQPLKSNGGMLAGAGCSQSAKTEMGQKMALVHQRFALLDSSSKSDGDDVFEPMDERAIVVRQQSIAAIYDDEVIDYVPLRIVRPDRVESEEEKPPSAHHKHDTQNTSTALRTYKRKRGKLAGSNSTKSKMAQKPALVDSNSSSRSRSESDNDDDSAPMVPDVDGRNKYASVQDICSSAWERALEVKEKLPVEDPSFAKRMLHSHVVQGFWLGLPSGFCREHLPKHDVIIELEDEDGHSYDAKYLGYKQGLSGGWRNFALRHDIKIGDAVVFQLMRSTRFKVYILRENKFTITDGALGLLSLDTSNENNISKEESSDEDAKSMEDPEVTRVSSKVDDDDDSNNNIPNGEAVDDDIRSPDSDTDFEGVTSFSNFNIVVDGSVINRELFPDHQRRTYYELCQAQKSFLHKNLLKKINPTLALGVIIETVNIAEGIRASRASSHEDFSLWKKILESFEILGMDVTFMRKRVDDLLGLLPSRSLGDCLVADGEHEGYEEVKLEHKCARKKMRALELKMSSLKNALKEMDAAMEEMESSVKKNAQAMRQIATAPW</sequence>
<organism evidence="9">
    <name type="scientific">Brachypodium distachyon</name>
    <name type="common">Purple false brome</name>
    <name type="synonym">Trachynia distachya</name>
    <dbReference type="NCBI Taxonomy" id="15368"/>
    <lineage>
        <taxon>Eukaryota</taxon>
        <taxon>Viridiplantae</taxon>
        <taxon>Streptophyta</taxon>
        <taxon>Embryophyta</taxon>
        <taxon>Tracheophyta</taxon>
        <taxon>Spermatophyta</taxon>
        <taxon>Magnoliopsida</taxon>
        <taxon>Liliopsida</taxon>
        <taxon>Poales</taxon>
        <taxon>Poaceae</taxon>
        <taxon>BOP clade</taxon>
        <taxon>Pooideae</taxon>
        <taxon>Stipodae</taxon>
        <taxon>Brachypodieae</taxon>
        <taxon>Brachypodium</taxon>
    </lineage>
</organism>
<dbReference type="ExpressionAtlas" id="A0A2K2CEU5">
    <property type="expression patterns" value="baseline"/>
</dbReference>
<dbReference type="SMART" id="SM01019">
    <property type="entry name" value="B3"/>
    <property type="match status" value="1"/>
</dbReference>
<dbReference type="InterPro" id="IPR003340">
    <property type="entry name" value="B3_DNA-bd"/>
</dbReference>
<feature type="compositionally biased region" description="Basic and acidic residues" evidence="7">
    <location>
        <begin position="312"/>
        <end position="330"/>
    </location>
</feature>
<feature type="domain" description="TF-B3" evidence="8">
    <location>
        <begin position="199"/>
        <end position="290"/>
    </location>
</feature>
<dbReference type="Pfam" id="PF02362">
    <property type="entry name" value="B3"/>
    <property type="match status" value="1"/>
</dbReference>
<evidence type="ECO:0000259" key="8">
    <source>
        <dbReference type="PROSITE" id="PS50863"/>
    </source>
</evidence>
<dbReference type="PANTHER" id="PTHR31391">
    <property type="entry name" value="B3 DOMAIN-CONTAINING PROTEIN OS11G0197600-RELATED"/>
    <property type="match status" value="1"/>
</dbReference>
<dbReference type="EMBL" id="CM000884">
    <property type="protein sequence ID" value="PNT60549.1"/>
    <property type="molecule type" value="Genomic_DNA"/>
</dbReference>
<accession>A0A2K2CEU5</accession>
<evidence type="ECO:0000256" key="3">
    <source>
        <dbReference type="ARBA" id="ARBA00023125"/>
    </source>
</evidence>
<dbReference type="STRING" id="15368.A0A2K2CEU5"/>
<reference evidence="10" key="3">
    <citation type="submission" date="2018-08" db="UniProtKB">
        <authorList>
            <consortium name="EnsemblPlants"/>
        </authorList>
    </citation>
    <scope>IDENTIFICATION</scope>
    <source>
        <strain evidence="10">cv. Bd21</strain>
    </source>
</reference>
<dbReference type="PANTHER" id="PTHR31391:SF85">
    <property type="entry name" value="TF-B3 DOMAIN-CONTAINING PROTEIN"/>
    <property type="match status" value="1"/>
</dbReference>
<keyword evidence="4" id="KW-0804">Transcription</keyword>
<feature type="coiled-coil region" evidence="6">
    <location>
        <begin position="495"/>
        <end position="546"/>
    </location>
</feature>
<dbReference type="SUPFAM" id="SSF101936">
    <property type="entry name" value="DNA-binding pseudobarrel domain"/>
    <property type="match status" value="1"/>
</dbReference>
<evidence type="ECO:0000313" key="10">
    <source>
        <dbReference type="EnsemblPlants" id="PNT60549"/>
    </source>
</evidence>
<protein>
    <recommendedName>
        <fullName evidence="8">TF-B3 domain-containing protein</fullName>
    </recommendedName>
</protein>
<evidence type="ECO:0000256" key="2">
    <source>
        <dbReference type="ARBA" id="ARBA00023015"/>
    </source>
</evidence>
<evidence type="ECO:0000313" key="9">
    <source>
        <dbReference type="EMBL" id="PNT60549.1"/>
    </source>
</evidence>
<dbReference type="RefSeq" id="XP_024311647.1">
    <property type="nucleotide sequence ID" value="XM_024455879.1"/>
</dbReference>
<gene>
    <name evidence="10" type="primary">LOC100821569</name>
    <name evidence="9" type="ORF">BRADI_5g01445v3</name>
</gene>
<dbReference type="PROSITE" id="PS50863">
    <property type="entry name" value="B3"/>
    <property type="match status" value="1"/>
</dbReference>